<protein>
    <submittedName>
        <fullName evidence="2">Uncharacterized protein</fullName>
    </submittedName>
</protein>
<evidence type="ECO:0000313" key="2">
    <source>
        <dbReference type="EMBL" id="CAG5156996.1"/>
    </source>
</evidence>
<evidence type="ECO:0000256" key="1">
    <source>
        <dbReference type="SAM" id="MobiDB-lite"/>
    </source>
</evidence>
<feature type="region of interest" description="Disordered" evidence="1">
    <location>
        <begin position="92"/>
        <end position="156"/>
    </location>
</feature>
<keyword evidence="3" id="KW-1185">Reference proteome</keyword>
<dbReference type="AlphaFoldDB" id="A0A8J2N5D2"/>
<comment type="caution">
    <text evidence="2">The sequence shown here is derived from an EMBL/GenBank/DDBJ whole genome shotgun (WGS) entry which is preliminary data.</text>
</comment>
<name>A0A8J2N5D2_9PLEO</name>
<reference evidence="2" key="1">
    <citation type="submission" date="2021-05" db="EMBL/GenBank/DDBJ databases">
        <authorList>
            <person name="Stam R."/>
        </authorList>
    </citation>
    <scope>NUCLEOTIDE SEQUENCE</scope>
    <source>
        <strain evidence="2">CS162</strain>
    </source>
</reference>
<dbReference type="Proteomes" id="UP000676310">
    <property type="component" value="Unassembled WGS sequence"/>
</dbReference>
<organism evidence="2 3">
    <name type="scientific">Alternaria atra</name>
    <dbReference type="NCBI Taxonomy" id="119953"/>
    <lineage>
        <taxon>Eukaryota</taxon>
        <taxon>Fungi</taxon>
        <taxon>Dikarya</taxon>
        <taxon>Ascomycota</taxon>
        <taxon>Pezizomycotina</taxon>
        <taxon>Dothideomycetes</taxon>
        <taxon>Pleosporomycetidae</taxon>
        <taxon>Pleosporales</taxon>
        <taxon>Pleosporineae</taxon>
        <taxon>Pleosporaceae</taxon>
        <taxon>Alternaria</taxon>
        <taxon>Alternaria sect. Ulocladioides</taxon>
    </lineage>
</organism>
<dbReference type="GeneID" id="67016494"/>
<accession>A0A8J2N5D2</accession>
<sequence>MKAIVDRFNKVLIEVDREAVRLEETGQKKPYRIGDNNPALQHLHTGTLECPMGFNIEIEGRDWKKLVKTALKTEVYGGGSNPRPLLDLVKESEARQETWHNGRHSWSDEMKHDTAQDQMSPAKRATNRSSTNTTKQHKKLRDEQDPTAPPRQDDTVFPFLDMAGEIRIVIYEYALVDKENSTRFAACKGQQHTRTTVERFYRVCLLLPDLEDIPNVQVPGLEKFGMRHPRRSDAGYMRIGVHLSQVCRQTNLESAPVFYDITFDAVGLTILFQGKNIFILESVAAFNAFSLQFIRSLPLPRRLGVADLLARRPGVVFSFPLLTNATHLEALYVTTPIRSINSGQAAKAAKDLYEVVRPWMLEMASQKRDPAKVFRLPAITTKPLV</sequence>
<dbReference type="EMBL" id="CAJRGZ010000017">
    <property type="protein sequence ID" value="CAG5156996.1"/>
    <property type="molecule type" value="Genomic_DNA"/>
</dbReference>
<dbReference type="RefSeq" id="XP_043168339.1">
    <property type="nucleotide sequence ID" value="XM_043312404.1"/>
</dbReference>
<dbReference type="OrthoDB" id="4356994at2759"/>
<proteinExistence type="predicted"/>
<gene>
    <name evidence="2" type="ORF">ALTATR162_LOCUS4789</name>
</gene>
<evidence type="ECO:0000313" key="3">
    <source>
        <dbReference type="Proteomes" id="UP000676310"/>
    </source>
</evidence>
<feature type="compositionally biased region" description="Basic and acidic residues" evidence="1">
    <location>
        <begin position="92"/>
        <end position="115"/>
    </location>
</feature>